<proteinExistence type="predicted"/>
<organism evidence="2 3">
    <name type="scientific">Trypanosoma cruzi marinkellei</name>
    <dbReference type="NCBI Taxonomy" id="85056"/>
    <lineage>
        <taxon>Eukaryota</taxon>
        <taxon>Discoba</taxon>
        <taxon>Euglenozoa</taxon>
        <taxon>Kinetoplastea</taxon>
        <taxon>Metakinetoplastina</taxon>
        <taxon>Trypanosomatida</taxon>
        <taxon>Trypanosomatidae</taxon>
        <taxon>Trypanosoma</taxon>
        <taxon>Schizotrypanum</taxon>
    </lineage>
</organism>
<evidence type="ECO:0000313" key="2">
    <source>
        <dbReference type="EMBL" id="EKF27710.1"/>
    </source>
</evidence>
<keyword evidence="3" id="KW-1185">Reference proteome</keyword>
<keyword evidence="1" id="KW-0472">Membrane</keyword>
<dbReference type="OrthoDB" id="273053at2759"/>
<feature type="transmembrane region" description="Helical" evidence="1">
    <location>
        <begin position="40"/>
        <end position="59"/>
    </location>
</feature>
<dbReference type="Proteomes" id="UP000007350">
    <property type="component" value="Unassembled WGS sequence"/>
</dbReference>
<dbReference type="AlphaFoldDB" id="K2MKN4"/>
<accession>K2MKN4</accession>
<evidence type="ECO:0000256" key="1">
    <source>
        <dbReference type="SAM" id="Phobius"/>
    </source>
</evidence>
<reference evidence="2 3" key="1">
    <citation type="journal article" date="2012" name="BMC Genomics">
        <title>Comparative genomic analysis of human infective Trypanosoma cruzi lineages with the bat-restricted subspecies T. cruzi marinkellei.</title>
        <authorList>
            <person name="Franzen O."/>
            <person name="Talavera-Lopez C."/>
            <person name="Ochaya S."/>
            <person name="Butler C.E."/>
            <person name="Messenger L.A."/>
            <person name="Lewis M.D."/>
            <person name="Llewellyn M.S."/>
            <person name="Marinkelle C.J."/>
            <person name="Tyler K.M."/>
            <person name="Miles M.A."/>
            <person name="Andersson B."/>
        </authorList>
    </citation>
    <scope>NUCLEOTIDE SEQUENCE [LARGE SCALE GENOMIC DNA]</scope>
    <source>
        <strain evidence="2 3">B7</strain>
    </source>
</reference>
<evidence type="ECO:0000313" key="3">
    <source>
        <dbReference type="Proteomes" id="UP000007350"/>
    </source>
</evidence>
<sequence>MIFIFMVTWSICLRLSFLFLLFLACCACEVFVVVVASPSVLFFFFLFGGVFVAVVVGLMRRADGKQVVKRNLVVALLALVISFVTVNVYLSSEDVRSSAEPAPRVSELARSSGVRLAALPSPLNEVTLLVAQPFGVADVSHKVARFFTKNVKPVASEEKTGALNFRSESEIMKELLSSASATMGEEAKVLHLCSANSCVGPYLSQLHAKRAKQSLGRSIKVYALVYGDFFVGRGVAIDLQSLGVVTSTVNYPSKAESAMPLIGVIDEKNSTIVADAICSVVENSCQYRIWDKGTQPQIPVSLIPFSAVSFGNLPLLRTRFDVVHIDVNWDEALAVICFLRGVLSSSFRPSHVYLALYASPLLEDILLLVNTLREQAHYHVFLAGGRCMATYGTSDVFSHEKLSKLLRFESFQIPSKLNSRGYAMEPLCMLFLSQSLESLPQLLQRVTPIDGAHAISNFIFEFSSSGEPVVTGSESIGVWGALNYVMLAVPFLVAGLLIWGFLRGQCRLRTVGSNAH</sequence>
<name>K2MKN4_TRYCR</name>
<comment type="caution">
    <text evidence="2">The sequence shown here is derived from an EMBL/GenBank/DDBJ whole genome shotgun (WGS) entry which is preliminary data.</text>
</comment>
<feature type="transmembrane region" description="Helical" evidence="1">
    <location>
        <begin position="12"/>
        <end position="34"/>
    </location>
</feature>
<feature type="transmembrane region" description="Helical" evidence="1">
    <location>
        <begin position="71"/>
        <end position="90"/>
    </location>
</feature>
<dbReference type="EMBL" id="AHKC01017477">
    <property type="protein sequence ID" value="EKF27710.1"/>
    <property type="molecule type" value="Genomic_DNA"/>
</dbReference>
<gene>
    <name evidence="2" type="ORF">MOQ_008556</name>
</gene>
<protein>
    <submittedName>
        <fullName evidence="2">Uncharacterized protein</fullName>
    </submittedName>
</protein>
<keyword evidence="1" id="KW-1133">Transmembrane helix</keyword>
<feature type="transmembrane region" description="Helical" evidence="1">
    <location>
        <begin position="481"/>
        <end position="502"/>
    </location>
</feature>
<keyword evidence="1" id="KW-0812">Transmembrane</keyword>